<feature type="transmembrane region" description="Helical" evidence="8">
    <location>
        <begin position="136"/>
        <end position="160"/>
    </location>
</feature>
<dbReference type="InterPro" id="IPR000515">
    <property type="entry name" value="MetI-like"/>
</dbReference>
<dbReference type="Gene3D" id="1.10.3720.10">
    <property type="entry name" value="MetI-like"/>
    <property type="match status" value="1"/>
</dbReference>
<keyword evidence="6 8" id="KW-1133">Transmembrane helix</keyword>
<dbReference type="OrthoDB" id="7915284at2"/>
<dbReference type="GO" id="GO:0005886">
    <property type="term" value="C:plasma membrane"/>
    <property type="evidence" value="ECO:0007669"/>
    <property type="project" value="UniProtKB-SubCell"/>
</dbReference>
<organism evidence="10 11">
    <name type="scientific">Hypericibacter terrae</name>
    <dbReference type="NCBI Taxonomy" id="2602015"/>
    <lineage>
        <taxon>Bacteria</taxon>
        <taxon>Pseudomonadati</taxon>
        <taxon>Pseudomonadota</taxon>
        <taxon>Alphaproteobacteria</taxon>
        <taxon>Rhodospirillales</taxon>
        <taxon>Dongiaceae</taxon>
        <taxon>Hypericibacter</taxon>
    </lineage>
</organism>
<dbReference type="CDD" id="cd06261">
    <property type="entry name" value="TM_PBP2"/>
    <property type="match status" value="1"/>
</dbReference>
<dbReference type="EMBL" id="CP042906">
    <property type="protein sequence ID" value="QEX19834.1"/>
    <property type="molecule type" value="Genomic_DNA"/>
</dbReference>
<comment type="subcellular location">
    <subcellularLocation>
        <location evidence="1 8">Cell membrane</location>
        <topology evidence="1 8">Multi-pass membrane protein</topology>
    </subcellularLocation>
</comment>
<feature type="domain" description="ABC transmembrane type-1" evidence="9">
    <location>
        <begin position="101"/>
        <end position="307"/>
    </location>
</feature>
<dbReference type="GO" id="GO:0055085">
    <property type="term" value="P:transmembrane transport"/>
    <property type="evidence" value="ECO:0007669"/>
    <property type="project" value="InterPro"/>
</dbReference>
<keyword evidence="7 8" id="KW-0472">Membrane</keyword>
<dbReference type="PANTHER" id="PTHR42929">
    <property type="entry name" value="INNER MEMBRANE ABC TRANSPORTER PERMEASE PROTEIN YDCU-RELATED-RELATED"/>
    <property type="match status" value="1"/>
</dbReference>
<dbReference type="KEGG" id="htq:FRZ44_51490"/>
<reference evidence="10 11" key="1">
    <citation type="submission" date="2019-08" db="EMBL/GenBank/DDBJ databases">
        <title>Hyperibacter terrae gen. nov., sp. nov. and Hyperibacter viscosus sp. nov., two new members in the family Rhodospirillaceae isolated from the rhizosphere of Hypericum perforatum.</title>
        <authorList>
            <person name="Noviana Z."/>
        </authorList>
    </citation>
    <scope>NUCLEOTIDE SEQUENCE [LARGE SCALE GENOMIC DNA]</scope>
    <source>
        <strain evidence="10 11">R5913</strain>
    </source>
</reference>
<keyword evidence="5 8" id="KW-0812">Transmembrane</keyword>
<evidence type="ECO:0000256" key="1">
    <source>
        <dbReference type="ARBA" id="ARBA00004651"/>
    </source>
</evidence>
<name>A0A5J6MQY0_9PROT</name>
<dbReference type="SUPFAM" id="SSF161098">
    <property type="entry name" value="MetI-like"/>
    <property type="match status" value="1"/>
</dbReference>
<sequence>MASIDATATPTSSDKLAQTRAEVKRRETLKRAGLLSPAMLIIVVFGILPLFIVLFYSFLEAGAYGGVEWKFSVDAYVTFLFNRDLFDPTILHFSPSYLQIFARSFIVAGVATAICLLVGFPAAYFMATRPPKTRNLWLFLVTLPFWTNLLVRSFAMMLIIRDQGLINGFLMWTGIIQQPIVMLYTPFAVALGLLYAFLPFMVLPLYASLEKIDFRLVEAGFDLYATRGQVLWRIIIPLARPGIIAGCILVFIPGLGAYITPALLGGGRDLMIGNLIAQQFGTGRNWPFGSAMALILMAVVLVFLMIYASVTGRQKVRHG</sequence>
<evidence type="ECO:0000256" key="7">
    <source>
        <dbReference type="ARBA" id="ARBA00023136"/>
    </source>
</evidence>
<evidence type="ECO:0000259" key="9">
    <source>
        <dbReference type="PROSITE" id="PS50928"/>
    </source>
</evidence>
<feature type="transmembrane region" description="Helical" evidence="8">
    <location>
        <begin position="286"/>
        <end position="310"/>
    </location>
</feature>
<evidence type="ECO:0000256" key="5">
    <source>
        <dbReference type="ARBA" id="ARBA00022692"/>
    </source>
</evidence>
<evidence type="ECO:0000256" key="8">
    <source>
        <dbReference type="RuleBase" id="RU363032"/>
    </source>
</evidence>
<protein>
    <submittedName>
        <fullName evidence="10">ABC transporter permease</fullName>
    </submittedName>
</protein>
<keyword evidence="3 8" id="KW-0813">Transport</keyword>
<feature type="transmembrane region" description="Helical" evidence="8">
    <location>
        <begin position="243"/>
        <end position="266"/>
    </location>
</feature>
<feature type="transmembrane region" description="Helical" evidence="8">
    <location>
        <begin position="34"/>
        <end position="59"/>
    </location>
</feature>
<evidence type="ECO:0000256" key="3">
    <source>
        <dbReference type="ARBA" id="ARBA00022448"/>
    </source>
</evidence>
<dbReference type="Pfam" id="PF00528">
    <property type="entry name" value="BPD_transp_1"/>
    <property type="match status" value="1"/>
</dbReference>
<evidence type="ECO:0000313" key="11">
    <source>
        <dbReference type="Proteomes" id="UP000326202"/>
    </source>
</evidence>
<feature type="transmembrane region" description="Helical" evidence="8">
    <location>
        <begin position="180"/>
        <end position="206"/>
    </location>
</feature>
<feature type="transmembrane region" description="Helical" evidence="8">
    <location>
        <begin position="100"/>
        <end position="124"/>
    </location>
</feature>
<dbReference type="Proteomes" id="UP000326202">
    <property type="component" value="Chromosome"/>
</dbReference>
<keyword evidence="11" id="KW-1185">Reference proteome</keyword>
<dbReference type="PROSITE" id="PS50928">
    <property type="entry name" value="ABC_TM1"/>
    <property type="match status" value="1"/>
</dbReference>
<evidence type="ECO:0000256" key="2">
    <source>
        <dbReference type="ARBA" id="ARBA00007069"/>
    </source>
</evidence>
<accession>A0A5J6MQY0</accession>
<keyword evidence="4" id="KW-1003">Cell membrane</keyword>
<evidence type="ECO:0000313" key="10">
    <source>
        <dbReference type="EMBL" id="QEX19834.1"/>
    </source>
</evidence>
<gene>
    <name evidence="10" type="ORF">FRZ44_51490</name>
</gene>
<dbReference type="AlphaFoldDB" id="A0A5J6MQY0"/>
<dbReference type="InterPro" id="IPR035906">
    <property type="entry name" value="MetI-like_sf"/>
</dbReference>
<evidence type="ECO:0000256" key="6">
    <source>
        <dbReference type="ARBA" id="ARBA00022989"/>
    </source>
</evidence>
<dbReference type="PANTHER" id="PTHR42929:SF1">
    <property type="entry name" value="INNER MEMBRANE ABC TRANSPORTER PERMEASE PROTEIN YDCU-RELATED"/>
    <property type="match status" value="1"/>
</dbReference>
<evidence type="ECO:0000256" key="4">
    <source>
        <dbReference type="ARBA" id="ARBA00022475"/>
    </source>
</evidence>
<proteinExistence type="inferred from homology"/>
<dbReference type="RefSeq" id="WP_151179859.1">
    <property type="nucleotide sequence ID" value="NZ_CP042906.1"/>
</dbReference>
<comment type="similarity">
    <text evidence="2">Belongs to the binding-protein-dependent transport system permease family. CysTW subfamily.</text>
</comment>